<dbReference type="SUPFAM" id="SSF53167">
    <property type="entry name" value="Purine and uridine phosphorylases"/>
    <property type="match status" value="1"/>
</dbReference>
<dbReference type="GO" id="GO:0009164">
    <property type="term" value="P:nucleoside catabolic process"/>
    <property type="evidence" value="ECO:0007669"/>
    <property type="project" value="InterPro"/>
</dbReference>
<keyword evidence="8" id="KW-0326">Glycosidase</keyword>
<dbReference type="EMBL" id="PKKC01000001">
    <property type="protein sequence ID" value="PKZ91600.1"/>
    <property type="molecule type" value="Genomic_DNA"/>
</dbReference>
<evidence type="ECO:0000313" key="8">
    <source>
        <dbReference type="EMBL" id="QTD66811.1"/>
    </source>
</evidence>
<organism evidence="8 10">
    <name type="scientific">Lactobacillus gasseri</name>
    <dbReference type="NCBI Taxonomy" id="1596"/>
    <lineage>
        <taxon>Bacteria</taxon>
        <taxon>Bacillati</taxon>
        <taxon>Bacillota</taxon>
        <taxon>Bacilli</taxon>
        <taxon>Lactobacillales</taxon>
        <taxon>Lactobacillaceae</taxon>
        <taxon>Lactobacillus</taxon>
    </lineage>
</organism>
<proteinExistence type="predicted"/>
<dbReference type="NCBIfam" id="TIGR01704">
    <property type="entry name" value="MTA_SAH-Nsdase"/>
    <property type="match status" value="1"/>
</dbReference>
<comment type="pathway">
    <text evidence="1">Amino-acid biosynthesis; L-methionine biosynthesis via salvage pathway; S-methyl-5-thio-alpha-D-ribose 1-phosphate from S-methyl-5'-thioadenosine (hydrolase route): step 1/2.</text>
</comment>
<dbReference type="EMBL" id="CP071801">
    <property type="protein sequence ID" value="QTD66811.1"/>
    <property type="molecule type" value="Genomic_DNA"/>
</dbReference>
<dbReference type="GO" id="GO:0019284">
    <property type="term" value="P:L-methionine salvage from S-adenosylmethionine"/>
    <property type="evidence" value="ECO:0007669"/>
    <property type="project" value="TreeGrafter"/>
</dbReference>
<reference evidence="8" key="2">
    <citation type="submission" date="2021-03" db="EMBL/GenBank/DDBJ databases">
        <title>Whole genome sequence of Lactobacillus gasseri HL75.</title>
        <authorList>
            <person name="Kim J.-M."/>
            <person name="Chung S.H."/>
            <person name="Kim J.-S."/>
        </authorList>
    </citation>
    <scope>NUCLEOTIDE SEQUENCE</scope>
    <source>
        <strain evidence="8">HL75</strain>
    </source>
</reference>
<dbReference type="NCBIfam" id="NF004079">
    <property type="entry name" value="PRK05584.1"/>
    <property type="match status" value="1"/>
</dbReference>
<sequence>MKIAIIVPMEEEAEFYKKHFKSETKEVFGTTEFDHFSINGNDIYLGLSGIGKVNAAMNLTSLLTKEDIDLVFMTGSAGSMQENVKRKDLILVDSFAYHDAHCVSAGEYVEGQIPREPARFNLKSPAREAFKKYLLSQNVDFKEGLVVTGDTFVQSEAQKDEIKKNFSDALGVEMEGAAFAQVARHFNTPLVAIRAISDNGDANADNDFDKFVKEVGAKAASVISSYLEETVLD</sequence>
<dbReference type="GO" id="GO:0005829">
    <property type="term" value="C:cytosol"/>
    <property type="evidence" value="ECO:0007669"/>
    <property type="project" value="TreeGrafter"/>
</dbReference>
<reference evidence="7 9" key="1">
    <citation type="submission" date="2017-12" db="EMBL/GenBank/DDBJ databases">
        <title>Phylogenetic diversity of female urinary microbiome.</title>
        <authorList>
            <person name="Thomas-White K."/>
            <person name="Wolfe A.J."/>
        </authorList>
    </citation>
    <scope>NUCLEOTIDE SEQUENCE [LARGE SCALE GENOMIC DNA]</scope>
    <source>
        <strain evidence="7 9">UMB0099</strain>
    </source>
</reference>
<evidence type="ECO:0000313" key="9">
    <source>
        <dbReference type="Proteomes" id="UP000234740"/>
    </source>
</evidence>
<dbReference type="InterPro" id="IPR000845">
    <property type="entry name" value="Nucleoside_phosphorylase_d"/>
</dbReference>
<dbReference type="Gene3D" id="3.40.50.1580">
    <property type="entry name" value="Nucleoside phosphorylase domain"/>
    <property type="match status" value="1"/>
</dbReference>
<dbReference type="CDD" id="cd09008">
    <property type="entry name" value="MTAN"/>
    <property type="match status" value="1"/>
</dbReference>
<dbReference type="PANTHER" id="PTHR46832">
    <property type="entry name" value="5'-METHYLTHIOADENOSINE/S-ADENOSYLHOMOCYSTEINE NUCLEOSIDASE"/>
    <property type="match status" value="1"/>
</dbReference>
<evidence type="ECO:0000313" key="10">
    <source>
        <dbReference type="Proteomes" id="UP000663932"/>
    </source>
</evidence>
<evidence type="ECO:0000256" key="3">
    <source>
        <dbReference type="ARBA" id="ARBA00022605"/>
    </source>
</evidence>
<evidence type="ECO:0000256" key="5">
    <source>
        <dbReference type="ARBA" id="ARBA00023167"/>
    </source>
</evidence>
<dbReference type="GO" id="GO:0019509">
    <property type="term" value="P:L-methionine salvage from methylthioadenosine"/>
    <property type="evidence" value="ECO:0007669"/>
    <property type="project" value="UniProtKB-UniPathway"/>
</dbReference>
<evidence type="ECO:0000256" key="4">
    <source>
        <dbReference type="ARBA" id="ARBA00022801"/>
    </source>
</evidence>
<dbReference type="InterPro" id="IPR010049">
    <property type="entry name" value="MTA_SAH_Nsdase"/>
</dbReference>
<evidence type="ECO:0000256" key="2">
    <source>
        <dbReference type="ARBA" id="ARBA00011974"/>
    </source>
</evidence>
<dbReference type="UniPathway" id="UPA00904">
    <property type="reaction ID" value="UER00871"/>
</dbReference>
<dbReference type="EC" id="3.2.2.9" evidence="2"/>
<dbReference type="Proteomes" id="UP000663932">
    <property type="component" value="Chromosome"/>
</dbReference>
<dbReference type="GO" id="GO:0008930">
    <property type="term" value="F:methylthioadenosine nucleosidase activity"/>
    <property type="evidence" value="ECO:0007669"/>
    <property type="project" value="InterPro"/>
</dbReference>
<evidence type="ECO:0000256" key="1">
    <source>
        <dbReference type="ARBA" id="ARBA00004945"/>
    </source>
</evidence>
<dbReference type="AlphaFoldDB" id="A0A1V3Y2X8"/>
<protein>
    <recommendedName>
        <fullName evidence="2">adenosylhomocysteine nucleosidase</fullName>
        <ecNumber evidence="2">3.2.2.9</ecNumber>
    </recommendedName>
</protein>
<accession>A0A1V3Y2X8</accession>
<dbReference type="RefSeq" id="WP_003648612.1">
    <property type="nucleotide sequence ID" value="NZ_CABHMU010000001.1"/>
</dbReference>
<dbReference type="PANTHER" id="PTHR46832:SF1">
    <property type="entry name" value="5'-METHYLTHIOADENOSINE_S-ADENOSYLHOMOCYSTEINE NUCLEOSIDASE"/>
    <property type="match status" value="1"/>
</dbReference>
<feature type="domain" description="Nucleoside phosphorylase" evidence="6">
    <location>
        <begin position="2"/>
        <end position="228"/>
    </location>
</feature>
<name>A0A1V3Y2X8_LACGS</name>
<dbReference type="InterPro" id="IPR035994">
    <property type="entry name" value="Nucleoside_phosphorylase_sf"/>
</dbReference>
<keyword evidence="4 8" id="KW-0378">Hydrolase</keyword>
<keyword evidence="3" id="KW-0028">Amino-acid biosynthesis</keyword>
<dbReference type="Proteomes" id="UP000234740">
    <property type="component" value="Unassembled WGS sequence"/>
</dbReference>
<gene>
    <name evidence="7" type="ORF">CYJ86_03760</name>
    <name evidence="8" type="ORF">J3E67_001181</name>
</gene>
<dbReference type="Pfam" id="PF01048">
    <property type="entry name" value="PNP_UDP_1"/>
    <property type="match status" value="1"/>
</dbReference>
<dbReference type="GeneID" id="48925194"/>
<keyword evidence="5" id="KW-0486">Methionine biosynthesis</keyword>
<evidence type="ECO:0000313" key="7">
    <source>
        <dbReference type="EMBL" id="PKZ91600.1"/>
    </source>
</evidence>
<evidence type="ECO:0000259" key="6">
    <source>
        <dbReference type="Pfam" id="PF01048"/>
    </source>
</evidence>
<dbReference type="GO" id="GO:0008782">
    <property type="term" value="F:adenosylhomocysteine nucleosidase activity"/>
    <property type="evidence" value="ECO:0007669"/>
    <property type="project" value="UniProtKB-EC"/>
</dbReference>